<evidence type="ECO:0000256" key="1">
    <source>
        <dbReference type="SAM" id="Phobius"/>
    </source>
</evidence>
<comment type="caution">
    <text evidence="3">The sequence shown here is derived from an EMBL/GenBank/DDBJ whole genome shotgun (WGS) entry which is preliminary data.</text>
</comment>
<evidence type="ECO:0000259" key="2">
    <source>
        <dbReference type="PROSITE" id="PS50035"/>
    </source>
</evidence>
<dbReference type="EMBL" id="QEXO01000007">
    <property type="protein sequence ID" value="PWE12447.1"/>
    <property type="molecule type" value="Genomic_DNA"/>
</dbReference>
<dbReference type="AlphaFoldDB" id="A0A2U2BEP1"/>
<organism evidence="3 4">
    <name type="scientific">Alcaligenes faecalis</name>
    <dbReference type="NCBI Taxonomy" id="511"/>
    <lineage>
        <taxon>Bacteria</taxon>
        <taxon>Pseudomonadati</taxon>
        <taxon>Pseudomonadota</taxon>
        <taxon>Betaproteobacteria</taxon>
        <taxon>Burkholderiales</taxon>
        <taxon>Alcaligenaceae</taxon>
        <taxon>Alcaligenes</taxon>
    </lineage>
</organism>
<dbReference type="InterPro" id="IPR025202">
    <property type="entry name" value="PLD-like_dom"/>
</dbReference>
<gene>
    <name evidence="3" type="ORF">DF183_19770</name>
</gene>
<dbReference type="Pfam" id="PF13091">
    <property type="entry name" value="PLDc_2"/>
    <property type="match status" value="2"/>
</dbReference>
<dbReference type="Proteomes" id="UP000245216">
    <property type="component" value="Unassembled WGS sequence"/>
</dbReference>
<dbReference type="PANTHER" id="PTHR21248">
    <property type="entry name" value="CARDIOLIPIN SYNTHASE"/>
    <property type="match status" value="1"/>
</dbReference>
<dbReference type="PROSITE" id="PS50035">
    <property type="entry name" value="PLD"/>
    <property type="match status" value="2"/>
</dbReference>
<reference evidence="3 4" key="1">
    <citation type="submission" date="2018-05" db="EMBL/GenBank/DDBJ databases">
        <title>Genome Sequence of an Efficient Indole-Degrading Bacterium, Alcaligenes sp.YBY.</title>
        <authorList>
            <person name="Yang B."/>
        </authorList>
    </citation>
    <scope>NUCLEOTIDE SEQUENCE [LARGE SCALE GENOMIC DNA]</scope>
    <source>
        <strain evidence="3 4">YBY</strain>
    </source>
</reference>
<name>A0A2U2BEP1_ALCFA</name>
<keyword evidence="1" id="KW-1133">Transmembrane helix</keyword>
<proteinExistence type="predicted"/>
<feature type="transmembrane region" description="Helical" evidence="1">
    <location>
        <begin position="21"/>
        <end position="44"/>
    </location>
</feature>
<feature type="domain" description="PLD phosphodiesterase" evidence="2">
    <location>
        <begin position="424"/>
        <end position="451"/>
    </location>
</feature>
<sequence length="534" mass="58805">MKIDPAKKPTIPRSTGQAPSFFWRSLIAGGALLAGLTGCALPSLEGRSHSEALPLEQARDTMIGQAVAPMVQQHPGLSGIYPLFDPHDAYAARALLAFAAQKTLDVQYYIWRGDTTGTLMLGTLLQAAERGVRVRLLIDDNGITGLDATLSALDAHPNIEVRLFNPFVLRWPKPLGFLTDFSRLNRRMHNKSFTVDNQVTIIGGRNVGDEYFGATQDVLFADLDVMAIGAVVQDVSHDFDRYWASQSAYPVDSLIKPGGPEALVKFQAKLQEAEAQPRAKDYQQVLRESDLVSHLVRGELDFQWARTTMISDDPAKALGPVNPEQLMVWQMDHVLGKPTSQVDLVSSYFVPTAAGVRAFEAMMQRPGMKVRILTNSLAATDVTAVHAGYAKRRKALLEAGVQLLELRPTMDKPTRHGSGPFGSSGSALHAKTFAVDGKRLFVGSFNFDPRSVNLNTELGFIIESPEMAQALSKSFDEVLPYRSYRVELDENGDLVWIQLNEDGTERFFTSEPNASIWRRAGVGVLSILPIEWLL</sequence>
<dbReference type="InterPro" id="IPR001736">
    <property type="entry name" value="PLipase_D/transphosphatidylase"/>
</dbReference>
<keyword evidence="1" id="KW-0812">Transmembrane</keyword>
<reference evidence="3 4" key="2">
    <citation type="submission" date="2018-05" db="EMBL/GenBank/DDBJ databases">
        <authorList>
            <person name="Lanie J.A."/>
            <person name="Ng W.-L."/>
            <person name="Kazmierczak K.M."/>
            <person name="Andrzejewski T.M."/>
            <person name="Davidsen T.M."/>
            <person name="Wayne K.J."/>
            <person name="Tettelin H."/>
            <person name="Glass J.I."/>
            <person name="Rusch D."/>
            <person name="Podicherti R."/>
            <person name="Tsui H.-C.T."/>
            <person name="Winkler M.E."/>
        </authorList>
    </citation>
    <scope>NUCLEOTIDE SEQUENCE [LARGE SCALE GENOMIC DNA]</scope>
    <source>
        <strain evidence="3 4">YBY</strain>
    </source>
</reference>
<keyword evidence="1" id="KW-0472">Membrane</keyword>
<dbReference type="GO" id="GO:0032049">
    <property type="term" value="P:cardiolipin biosynthetic process"/>
    <property type="evidence" value="ECO:0007669"/>
    <property type="project" value="UniProtKB-ARBA"/>
</dbReference>
<dbReference type="CDD" id="cd09113">
    <property type="entry name" value="PLDc_ymdC_like_2"/>
    <property type="match status" value="1"/>
</dbReference>
<dbReference type="CDD" id="cd09111">
    <property type="entry name" value="PLDc_ymdC_like_1"/>
    <property type="match status" value="1"/>
</dbReference>
<dbReference type="SMART" id="SM00155">
    <property type="entry name" value="PLDc"/>
    <property type="match status" value="2"/>
</dbReference>
<evidence type="ECO:0000313" key="4">
    <source>
        <dbReference type="Proteomes" id="UP000245216"/>
    </source>
</evidence>
<evidence type="ECO:0000313" key="3">
    <source>
        <dbReference type="EMBL" id="PWE12447.1"/>
    </source>
</evidence>
<dbReference type="STRING" id="511.UZ73_14655"/>
<dbReference type="RefSeq" id="WP_109089972.1">
    <property type="nucleotide sequence ID" value="NZ_CP048039.1"/>
</dbReference>
<dbReference type="SUPFAM" id="SSF56024">
    <property type="entry name" value="Phospholipase D/nuclease"/>
    <property type="match status" value="2"/>
</dbReference>
<accession>A0A2U2BEP1</accession>
<protein>
    <recommendedName>
        <fullName evidence="2">PLD phosphodiesterase domain-containing protein</fullName>
    </recommendedName>
</protein>
<feature type="domain" description="PLD phosphodiesterase" evidence="2">
    <location>
        <begin position="184"/>
        <end position="211"/>
    </location>
</feature>
<dbReference type="GO" id="GO:0030572">
    <property type="term" value="F:phosphatidyltransferase activity"/>
    <property type="evidence" value="ECO:0007669"/>
    <property type="project" value="UniProtKB-ARBA"/>
</dbReference>
<dbReference type="PANTHER" id="PTHR21248:SF12">
    <property type="entry name" value="CARDIOLIPIN SYNTHASE C"/>
    <property type="match status" value="1"/>
</dbReference>
<dbReference type="Gene3D" id="3.30.870.10">
    <property type="entry name" value="Endonuclease Chain A"/>
    <property type="match status" value="2"/>
</dbReference>